<dbReference type="Pfam" id="PF00582">
    <property type="entry name" value="Usp"/>
    <property type="match status" value="2"/>
</dbReference>
<comment type="similarity">
    <text evidence="1">Belongs to the universal stress protein A family.</text>
</comment>
<protein>
    <submittedName>
        <fullName evidence="3">Universal stress protein</fullName>
    </submittedName>
</protein>
<dbReference type="InterPro" id="IPR006016">
    <property type="entry name" value="UspA"/>
</dbReference>
<dbReference type="PANTHER" id="PTHR46268">
    <property type="entry name" value="STRESS RESPONSE PROTEIN NHAX"/>
    <property type="match status" value="1"/>
</dbReference>
<reference evidence="4" key="1">
    <citation type="journal article" date="2019" name="Int. J. Syst. Evol. Microbiol.">
        <title>The Global Catalogue of Microorganisms (GCM) 10K type strain sequencing project: providing services to taxonomists for standard genome sequencing and annotation.</title>
        <authorList>
            <consortium name="The Broad Institute Genomics Platform"/>
            <consortium name="The Broad Institute Genome Sequencing Center for Infectious Disease"/>
            <person name="Wu L."/>
            <person name="Ma J."/>
        </authorList>
    </citation>
    <scope>NUCLEOTIDE SEQUENCE [LARGE SCALE GENOMIC DNA]</scope>
    <source>
        <strain evidence="4">KCTC 52924</strain>
    </source>
</reference>
<dbReference type="RefSeq" id="WP_251806546.1">
    <property type="nucleotide sequence ID" value="NZ_CP166679.1"/>
</dbReference>
<dbReference type="InterPro" id="IPR006015">
    <property type="entry name" value="Universal_stress_UspA"/>
</dbReference>
<comment type="caution">
    <text evidence="3">The sequence shown here is derived from an EMBL/GenBank/DDBJ whole genome shotgun (WGS) entry which is preliminary data.</text>
</comment>
<name>A0ABW5VIK7_9FLAO</name>
<accession>A0ABW5VIK7</accession>
<gene>
    <name evidence="3" type="ORF">ACFS1K_13350</name>
</gene>
<dbReference type="CDD" id="cd00293">
    <property type="entry name" value="USP-like"/>
    <property type="match status" value="1"/>
</dbReference>
<sequence length="280" mass="31766">MKNILIPTDFSENSWNALNYTIELFKHETVNFYLLHIGDINQTDVVGNSFELTNNKIKIATIKLKLNGLMNRIDNLPKRQKHHFFAMQEYGNFISNIRKIVAKKKIDLIAVGTKGASGLKTSIVGSNTGEIITKIVCNILAVPEKASICVPKHLVFPTDYNIFFSHPILESITGVLQLSKSKLQVLNVVRNNVNLTPDQEYNKNYFKEYLEETFENAYSFHNTADSNIKTGIQKFVTANKADMVVMVAKNLNFLQNLLFHSTIKQVSLHTTVPLLILHEK</sequence>
<evidence type="ECO:0000256" key="1">
    <source>
        <dbReference type="ARBA" id="ARBA00008791"/>
    </source>
</evidence>
<keyword evidence="4" id="KW-1185">Reference proteome</keyword>
<evidence type="ECO:0000259" key="2">
    <source>
        <dbReference type="Pfam" id="PF00582"/>
    </source>
</evidence>
<proteinExistence type="inferred from homology"/>
<evidence type="ECO:0000313" key="4">
    <source>
        <dbReference type="Proteomes" id="UP001597532"/>
    </source>
</evidence>
<dbReference type="PANTHER" id="PTHR46268:SF6">
    <property type="entry name" value="UNIVERSAL STRESS PROTEIN UP12"/>
    <property type="match status" value="1"/>
</dbReference>
<dbReference type="Proteomes" id="UP001597532">
    <property type="component" value="Unassembled WGS sequence"/>
</dbReference>
<dbReference type="SUPFAM" id="SSF52402">
    <property type="entry name" value="Adenine nucleotide alpha hydrolases-like"/>
    <property type="match status" value="2"/>
</dbReference>
<organism evidence="3 4">
    <name type="scientific">Arenibacter antarcticus</name>
    <dbReference type="NCBI Taxonomy" id="2040469"/>
    <lineage>
        <taxon>Bacteria</taxon>
        <taxon>Pseudomonadati</taxon>
        <taxon>Bacteroidota</taxon>
        <taxon>Flavobacteriia</taxon>
        <taxon>Flavobacteriales</taxon>
        <taxon>Flavobacteriaceae</taxon>
        <taxon>Arenibacter</taxon>
    </lineage>
</organism>
<dbReference type="EMBL" id="JBHUOK010000030">
    <property type="protein sequence ID" value="MFD2790754.1"/>
    <property type="molecule type" value="Genomic_DNA"/>
</dbReference>
<dbReference type="InterPro" id="IPR014729">
    <property type="entry name" value="Rossmann-like_a/b/a_fold"/>
</dbReference>
<dbReference type="Gene3D" id="3.40.50.620">
    <property type="entry name" value="HUPs"/>
    <property type="match status" value="2"/>
</dbReference>
<dbReference type="PRINTS" id="PR01438">
    <property type="entry name" value="UNVRSLSTRESS"/>
</dbReference>
<feature type="domain" description="UspA" evidence="2">
    <location>
        <begin position="224"/>
        <end position="277"/>
    </location>
</feature>
<evidence type="ECO:0000313" key="3">
    <source>
        <dbReference type="EMBL" id="MFD2790754.1"/>
    </source>
</evidence>
<feature type="domain" description="UspA" evidence="2">
    <location>
        <begin position="1"/>
        <end position="143"/>
    </location>
</feature>